<evidence type="ECO:0000256" key="1">
    <source>
        <dbReference type="ARBA" id="ARBA00004141"/>
    </source>
</evidence>
<dbReference type="PANTHER" id="PTHR45813:SF10">
    <property type="entry name" value="ADHESION G-PROTEIN COUPLED RECEPTOR F3"/>
    <property type="match status" value="1"/>
</dbReference>
<dbReference type="GO" id="GO:0016020">
    <property type="term" value="C:membrane"/>
    <property type="evidence" value="ECO:0007669"/>
    <property type="project" value="UniProtKB-SubCell"/>
</dbReference>
<dbReference type="Pfam" id="PF00002">
    <property type="entry name" value="7tm_2"/>
    <property type="match status" value="1"/>
</dbReference>
<comment type="subcellular location">
    <subcellularLocation>
        <location evidence="1">Membrane</location>
        <topology evidence="1">Multi-pass membrane protein</topology>
    </subcellularLocation>
</comment>
<proteinExistence type="predicted"/>
<feature type="transmembrane region" description="Helical" evidence="5">
    <location>
        <begin position="677"/>
        <end position="698"/>
    </location>
</feature>
<dbReference type="GO" id="GO:0007189">
    <property type="term" value="P:adenylate cyclase-activating G protein-coupled receptor signaling pathway"/>
    <property type="evidence" value="ECO:0007669"/>
    <property type="project" value="TreeGrafter"/>
</dbReference>
<dbReference type="InterPro" id="IPR036445">
    <property type="entry name" value="GPCR_2_extracell_dom_sf"/>
</dbReference>
<evidence type="ECO:0000256" key="2">
    <source>
        <dbReference type="ARBA" id="ARBA00022692"/>
    </source>
</evidence>
<dbReference type="GO" id="GO:0004930">
    <property type="term" value="F:G protein-coupled receptor activity"/>
    <property type="evidence" value="ECO:0007669"/>
    <property type="project" value="InterPro"/>
</dbReference>
<dbReference type="EMBL" id="BFAA01003070">
    <property type="protein sequence ID" value="GCB67984.1"/>
    <property type="molecule type" value="Genomic_DNA"/>
</dbReference>
<dbReference type="STRING" id="75743.A0A401P4C1"/>
<evidence type="ECO:0000256" key="5">
    <source>
        <dbReference type="SAM" id="Phobius"/>
    </source>
</evidence>
<gene>
    <name evidence="7" type="ORF">scyTo_0008158</name>
</gene>
<dbReference type="Proteomes" id="UP000288216">
    <property type="component" value="Unassembled WGS sequence"/>
</dbReference>
<evidence type="ECO:0000259" key="6">
    <source>
        <dbReference type="Pfam" id="PF24528"/>
    </source>
</evidence>
<dbReference type="InterPro" id="IPR056274">
    <property type="entry name" value="Ig_ADGRF3"/>
</dbReference>
<dbReference type="Gene3D" id="1.20.1070.10">
    <property type="entry name" value="Rhodopsin 7-helix transmembrane proteins"/>
    <property type="match status" value="1"/>
</dbReference>
<protein>
    <recommendedName>
        <fullName evidence="6">Adhesion G-protein coupled receptor F3 Ig-like domain-containing protein</fullName>
    </recommendedName>
</protein>
<reference evidence="7 8" key="1">
    <citation type="journal article" date="2018" name="Nat. Ecol. Evol.">
        <title>Shark genomes provide insights into elasmobranch evolution and the origin of vertebrates.</title>
        <authorList>
            <person name="Hara Y"/>
            <person name="Yamaguchi K"/>
            <person name="Onimaru K"/>
            <person name="Kadota M"/>
            <person name="Koyanagi M"/>
            <person name="Keeley SD"/>
            <person name="Tatsumi K"/>
            <person name="Tanaka K"/>
            <person name="Motone F"/>
            <person name="Kageyama Y"/>
            <person name="Nozu R"/>
            <person name="Adachi N"/>
            <person name="Nishimura O"/>
            <person name="Nakagawa R"/>
            <person name="Tanegashima C"/>
            <person name="Kiyatake I"/>
            <person name="Matsumoto R"/>
            <person name="Murakumo K"/>
            <person name="Nishida K"/>
            <person name="Terakita A"/>
            <person name="Kuratani S"/>
            <person name="Sato K"/>
            <person name="Hyodo S Kuraku.S."/>
        </authorList>
    </citation>
    <scope>NUCLEOTIDE SEQUENCE [LARGE SCALE GENOMIC DNA]</scope>
</reference>
<name>A0A401P4C1_SCYTO</name>
<dbReference type="Pfam" id="PF24528">
    <property type="entry name" value="Ig_ADGRF3"/>
    <property type="match status" value="1"/>
</dbReference>
<dbReference type="Gene3D" id="4.10.1240.10">
    <property type="entry name" value="GPCR, family 2, extracellular hormone receptor domain"/>
    <property type="match status" value="1"/>
</dbReference>
<keyword evidence="8" id="KW-1185">Reference proteome</keyword>
<accession>A0A401P4C1</accession>
<keyword evidence="3 5" id="KW-1133">Transmembrane helix</keyword>
<evidence type="ECO:0000313" key="8">
    <source>
        <dbReference type="Proteomes" id="UP000288216"/>
    </source>
</evidence>
<keyword evidence="4 5" id="KW-0472">Membrane</keyword>
<comment type="caution">
    <text evidence="7">The sequence shown here is derived from an EMBL/GenBank/DDBJ whole genome shotgun (WGS) entry which is preliminary data.</text>
</comment>
<dbReference type="InterPro" id="IPR051587">
    <property type="entry name" value="Adhesion_GPCR"/>
</dbReference>
<dbReference type="AlphaFoldDB" id="A0A401P4C1"/>
<evidence type="ECO:0000256" key="4">
    <source>
        <dbReference type="ARBA" id="ARBA00023136"/>
    </source>
</evidence>
<dbReference type="OrthoDB" id="10040049at2759"/>
<dbReference type="InterPro" id="IPR000832">
    <property type="entry name" value="GPCR_2_secretin-like"/>
</dbReference>
<feature type="domain" description="Adhesion G-protein coupled receptor F3 Ig-like" evidence="6">
    <location>
        <begin position="372"/>
        <end position="444"/>
    </location>
</feature>
<dbReference type="PANTHER" id="PTHR45813">
    <property type="entry name" value="IG-LIKE DOMAIN-CONTAINING PROTEIN"/>
    <property type="match status" value="1"/>
</dbReference>
<evidence type="ECO:0000313" key="7">
    <source>
        <dbReference type="EMBL" id="GCB67984.1"/>
    </source>
</evidence>
<evidence type="ECO:0000256" key="3">
    <source>
        <dbReference type="ARBA" id="ARBA00022989"/>
    </source>
</evidence>
<feature type="transmembrane region" description="Helical" evidence="5">
    <location>
        <begin position="631"/>
        <end position="656"/>
    </location>
</feature>
<keyword evidence="2 5" id="KW-0812">Transmembrane</keyword>
<organism evidence="7 8">
    <name type="scientific">Scyliorhinus torazame</name>
    <name type="common">Cloudy catshark</name>
    <name type="synonym">Catulus torazame</name>
    <dbReference type="NCBI Taxonomy" id="75743"/>
    <lineage>
        <taxon>Eukaryota</taxon>
        <taxon>Metazoa</taxon>
        <taxon>Chordata</taxon>
        <taxon>Craniata</taxon>
        <taxon>Vertebrata</taxon>
        <taxon>Chondrichthyes</taxon>
        <taxon>Elasmobranchii</taxon>
        <taxon>Galeomorphii</taxon>
        <taxon>Galeoidea</taxon>
        <taxon>Carcharhiniformes</taxon>
        <taxon>Scyliorhinidae</taxon>
        <taxon>Scyliorhinus</taxon>
    </lineage>
</organism>
<sequence length="740" mass="83613">MAPVSFLTELNRPSKRSEDFVKNTKSKTVEMILVTVVYCLLLPLSYSKVEADQQCSAQESSASRYSRDAQSNGNERTTNAITYAKGFYYADLNLEKTNLKTIAEYVKRIVFPFTINIPGTMTILTIHNLNITDECNYNGNETMCEICYERVQISTKPSRMNYSNATTCDSSHLEMDKIGFYPENVTSLTQKDEAHLEQFLQSVNESRVDYNLTLNGEIKSERFMRNVRDAANLINQIIPLDFKSFKVKTTGLVKMKISPNVWYNKPLTITCTIEDNVETVYWIIQGNEDNEEAIISDRHYKFTNGIESTSRLHINATSIWKGYYCCRFLFANGALTHEACGDSTIYLLPEEITPFQAGYTLMKPGLKLEEEVKCCIKNDGEKYEVIWKDGSLGRVSNTSVLTGNGTKCSKLKINKIFNNSINYTCTFVNPKRQNTSGAIVITVLSENDTSCEKEQYRGHAWIITKASQYAESTKPCEDQKVGKIIRFCKKDGNWDEVFFNCTSKKLVTLLSLAKELKEGRGSTSEKLPEVLRNLTNINIKSSDTADAIALSYILDTLTYAAEYSQSTFNSTVISDFLSIASNVTRQRKDATENVEFDSIIATTTTFISKGKYKKEKVCWLNAKPSGEFTAFYTFIIPVGCIIGINMLILAVVIMKLMRPSVSEGIRNKEDKETITKIVKAILILTPTFGLTWIVGFSLTEDSHDFEHYAFVLLNSIQVREAFINRVKLMVSLISKPEITS</sequence>